<organism evidence="1">
    <name type="scientific">Ralstonia pickettii (strain 12D)</name>
    <dbReference type="NCBI Taxonomy" id="428406"/>
    <lineage>
        <taxon>Bacteria</taxon>
        <taxon>Pseudomonadati</taxon>
        <taxon>Pseudomonadota</taxon>
        <taxon>Betaproteobacteria</taxon>
        <taxon>Burkholderiales</taxon>
        <taxon>Burkholderiaceae</taxon>
        <taxon>Ralstonia</taxon>
    </lineage>
</organism>
<sequence length="117" mass="12597">MSTQTESIAMEAMAEKIARLERQLASMQSAPPDLPSVLGDFMRILRSHGIATVFHAGHIEPINGGTATDSLRGAVEQFGQREHISADCRARIFQEICGSLFDATGGLNAVKNAEWVG</sequence>
<proteinExistence type="predicted"/>
<dbReference type="AlphaFoldDB" id="C6BPD4"/>
<dbReference type="HOGENOM" id="CLU_2082909_0_0_4"/>
<keyword evidence="1" id="KW-0614">Plasmid</keyword>
<evidence type="ECO:0000313" key="1">
    <source>
        <dbReference type="EMBL" id="ACS66058.1"/>
    </source>
</evidence>
<accession>C6BPD4</accession>
<protein>
    <submittedName>
        <fullName evidence="1">Uncharacterized protein</fullName>
    </submittedName>
</protein>
<gene>
    <name evidence="1" type="ordered locus">Rpic12D_4823</name>
</gene>
<dbReference type="EMBL" id="CP001646">
    <property type="protein sequence ID" value="ACS66058.1"/>
    <property type="molecule type" value="Genomic_DNA"/>
</dbReference>
<reference evidence="1" key="1">
    <citation type="submission" date="2009-06" db="EMBL/GenBank/DDBJ databases">
        <title>Complete sequence plasmid 1 of Ralstonia pickettii 12D.</title>
        <authorList>
            <consortium name="US DOE Joint Genome Institute"/>
            <person name="Lucas S."/>
            <person name="Copeland A."/>
            <person name="Lapidus A."/>
            <person name="Glavina del Rio T."/>
            <person name="Dalin E."/>
            <person name="Tice H."/>
            <person name="Bruce D."/>
            <person name="Goodwin L."/>
            <person name="Pitluck S."/>
            <person name="Sims D."/>
            <person name="Meincke L."/>
            <person name="Brettin T."/>
            <person name="Detter J.C."/>
            <person name="Han C."/>
            <person name="Larimer F."/>
            <person name="Land M."/>
            <person name="Hauser L."/>
            <person name="Kyrpides N."/>
            <person name="Ovchinnikova G."/>
            <person name="Marsh T."/>
            <person name="Richardson P."/>
        </authorList>
    </citation>
    <scope>NUCLEOTIDE SEQUENCE [LARGE SCALE GENOMIC DNA]</scope>
    <source>
        <strain evidence="1">12D</strain>
        <plasmid>12D</plasmid>
        <plasmid evidence="1">pRp12D01</plasmid>
    </source>
</reference>
<geneLocation type="plasmid" evidence="1">
    <name>pRp12D01</name>
</geneLocation>
<name>C6BPD4_RALP1</name>
<dbReference type="KEGG" id="rpf:Rpic12D_4823"/>